<keyword evidence="5 7" id="KW-0040">ANK repeat</keyword>
<dbReference type="InterPro" id="IPR002110">
    <property type="entry name" value="Ankyrin_rpt"/>
</dbReference>
<dbReference type="STRING" id="81985.R0IE66"/>
<keyword evidence="4 8" id="KW-1133">Transmembrane helix</keyword>
<dbReference type="PANTHER" id="PTHR24186:SF38">
    <property type="entry name" value="ANKYRIN REPEAT FAMILY PROTEIN"/>
    <property type="match status" value="1"/>
</dbReference>
<dbReference type="AlphaFoldDB" id="R0IE66"/>
<dbReference type="GO" id="GO:0005886">
    <property type="term" value="C:plasma membrane"/>
    <property type="evidence" value="ECO:0007669"/>
    <property type="project" value="TreeGrafter"/>
</dbReference>
<dbReference type="PROSITE" id="PS50297">
    <property type="entry name" value="ANK_REP_REGION"/>
    <property type="match status" value="1"/>
</dbReference>
<dbReference type="EMBL" id="KB870805">
    <property type="protein sequence ID" value="EOA36490.1"/>
    <property type="molecule type" value="Genomic_DNA"/>
</dbReference>
<evidence type="ECO:0000313" key="10">
    <source>
        <dbReference type="EMBL" id="EOA36490.1"/>
    </source>
</evidence>
<dbReference type="eggNOG" id="KOG0504">
    <property type="taxonomic scope" value="Eukaryota"/>
</dbReference>
<dbReference type="PANTHER" id="PTHR24186">
    <property type="entry name" value="PROTEIN PHOSPHATASE 1 REGULATORY SUBUNIT"/>
    <property type="match status" value="1"/>
</dbReference>
<dbReference type="Proteomes" id="UP000029121">
    <property type="component" value="Unassembled WGS sequence"/>
</dbReference>
<gene>
    <name evidence="10" type="ORF">CARUB_v10011143mg</name>
</gene>
<name>R0IE66_9BRAS</name>
<keyword evidence="3" id="KW-0677">Repeat</keyword>
<dbReference type="FunFam" id="1.25.40.20:FF:000477">
    <property type="entry name" value="Ankyrin repeat family protein"/>
    <property type="match status" value="1"/>
</dbReference>
<dbReference type="SMART" id="SM00248">
    <property type="entry name" value="ANK"/>
    <property type="match status" value="7"/>
</dbReference>
<evidence type="ECO:0000256" key="3">
    <source>
        <dbReference type="ARBA" id="ARBA00022737"/>
    </source>
</evidence>
<sequence>MQPIFHAILQNDLSAFLGLVEERASSLDDRSEEQNTNNTVLHMAAKLGHQELVSKIIELRPDLLCSRNAHGDTPLHLAALLGDVNIVTQMLDSGLELCSARNNKNQTPLHLASLSIFMEAARLIVEKTYSVDLDELNFALSSGSTCIVGIIVERFPQLARKRAWVVEGCSPSTLLHHACDKGDIELTSILLGVGHRLEEALNTEGFSPLHLAVRRGSVLILKEFVLKAPFSFEILTPSKETVFHLAARNKTIDAFVFMAESLGINTRIHMKKKDQHDNTVLHIAASVACCAPLIRYIVDKKLINIRARNKTGHRASDLVPLDAKDFEFISSCLRCDDTKTSEELDSEKAENNQYYRGRSNYPLHNTQRRSHEKKVIQLLELIGTSISEIGGRRQKSKKHKVKNVRKSLEHEMHIEALQNARNTIAIVAVLIASVSYAGGINPPGGVYQDGPWRGKAIAGNTAAFKVFAICNNVALFTSLCIVILLVSIIPYQWKPLKNLLVATHRMMWVSVGFMATAYVAASWVTIPHLPGTRWLFPAMVSVAGGSLTVLFSYLGVETIGHWFKKMNRVSFNKNDSRVRDIDDDPVTRTSSYHDEMPTNADFVASQGSGYYTY</sequence>
<dbReference type="Pfam" id="PF13962">
    <property type="entry name" value="PGG"/>
    <property type="match status" value="1"/>
</dbReference>
<feature type="transmembrane region" description="Helical" evidence="8">
    <location>
        <begin position="507"/>
        <end position="528"/>
    </location>
</feature>
<protein>
    <recommendedName>
        <fullName evidence="9">PGG domain-containing protein</fullName>
    </recommendedName>
</protein>
<evidence type="ECO:0000256" key="6">
    <source>
        <dbReference type="ARBA" id="ARBA00023136"/>
    </source>
</evidence>
<comment type="subcellular location">
    <subcellularLocation>
        <location evidence="1">Membrane</location>
        <topology evidence="1">Multi-pass membrane protein</topology>
    </subcellularLocation>
</comment>
<reference evidence="11" key="1">
    <citation type="journal article" date="2013" name="Nat. Genet.">
        <title>The Capsella rubella genome and the genomic consequences of rapid mating system evolution.</title>
        <authorList>
            <person name="Slotte T."/>
            <person name="Hazzouri K.M."/>
            <person name="Agren J.A."/>
            <person name="Koenig D."/>
            <person name="Maumus F."/>
            <person name="Guo Y.L."/>
            <person name="Steige K."/>
            <person name="Platts A.E."/>
            <person name="Escobar J.S."/>
            <person name="Newman L.K."/>
            <person name="Wang W."/>
            <person name="Mandakova T."/>
            <person name="Vello E."/>
            <person name="Smith L.M."/>
            <person name="Henz S.R."/>
            <person name="Steffen J."/>
            <person name="Takuno S."/>
            <person name="Brandvain Y."/>
            <person name="Coop G."/>
            <person name="Andolfatto P."/>
            <person name="Hu T.T."/>
            <person name="Blanchette M."/>
            <person name="Clark R.M."/>
            <person name="Quesneville H."/>
            <person name="Nordborg M."/>
            <person name="Gaut B.S."/>
            <person name="Lysak M.A."/>
            <person name="Jenkins J."/>
            <person name="Grimwood J."/>
            <person name="Chapman J."/>
            <person name="Prochnik S."/>
            <person name="Shu S."/>
            <person name="Rokhsar D."/>
            <person name="Schmutz J."/>
            <person name="Weigel D."/>
            <person name="Wright S.I."/>
        </authorList>
    </citation>
    <scope>NUCLEOTIDE SEQUENCE [LARGE SCALE GENOMIC DNA]</scope>
    <source>
        <strain evidence="11">cv. Monte Gargano</strain>
    </source>
</reference>
<keyword evidence="6 8" id="KW-0472">Membrane</keyword>
<dbReference type="SUPFAM" id="SSF48403">
    <property type="entry name" value="Ankyrin repeat"/>
    <property type="match status" value="1"/>
</dbReference>
<feature type="transmembrane region" description="Helical" evidence="8">
    <location>
        <begin position="280"/>
        <end position="298"/>
    </location>
</feature>
<evidence type="ECO:0000313" key="11">
    <source>
        <dbReference type="Proteomes" id="UP000029121"/>
    </source>
</evidence>
<evidence type="ECO:0000256" key="5">
    <source>
        <dbReference type="ARBA" id="ARBA00023043"/>
    </source>
</evidence>
<proteinExistence type="predicted"/>
<feature type="transmembrane region" description="Helical" evidence="8">
    <location>
        <begin position="422"/>
        <end position="442"/>
    </location>
</feature>
<dbReference type="PROSITE" id="PS50088">
    <property type="entry name" value="ANK_REPEAT"/>
    <property type="match status" value="1"/>
</dbReference>
<keyword evidence="2 8" id="KW-0812">Transmembrane</keyword>
<feature type="domain" description="PGG" evidence="9">
    <location>
        <begin position="415"/>
        <end position="524"/>
    </location>
</feature>
<keyword evidence="11" id="KW-1185">Reference proteome</keyword>
<evidence type="ECO:0000256" key="1">
    <source>
        <dbReference type="ARBA" id="ARBA00004141"/>
    </source>
</evidence>
<evidence type="ECO:0000256" key="2">
    <source>
        <dbReference type="ARBA" id="ARBA00022692"/>
    </source>
</evidence>
<dbReference type="Gene3D" id="1.25.40.20">
    <property type="entry name" value="Ankyrin repeat-containing domain"/>
    <property type="match status" value="1"/>
</dbReference>
<dbReference type="InterPro" id="IPR026961">
    <property type="entry name" value="PGG_dom"/>
</dbReference>
<dbReference type="InterPro" id="IPR036770">
    <property type="entry name" value="Ankyrin_rpt-contain_sf"/>
</dbReference>
<organism evidence="10 11">
    <name type="scientific">Capsella rubella</name>
    <dbReference type="NCBI Taxonomy" id="81985"/>
    <lineage>
        <taxon>Eukaryota</taxon>
        <taxon>Viridiplantae</taxon>
        <taxon>Streptophyta</taxon>
        <taxon>Embryophyta</taxon>
        <taxon>Tracheophyta</taxon>
        <taxon>Spermatophyta</taxon>
        <taxon>Magnoliopsida</taxon>
        <taxon>eudicotyledons</taxon>
        <taxon>Gunneridae</taxon>
        <taxon>Pentapetalae</taxon>
        <taxon>rosids</taxon>
        <taxon>malvids</taxon>
        <taxon>Brassicales</taxon>
        <taxon>Brassicaceae</taxon>
        <taxon>Camelineae</taxon>
        <taxon>Capsella</taxon>
    </lineage>
</organism>
<evidence type="ECO:0000259" key="9">
    <source>
        <dbReference type="Pfam" id="PF13962"/>
    </source>
</evidence>
<evidence type="ECO:0000256" key="8">
    <source>
        <dbReference type="SAM" id="Phobius"/>
    </source>
</evidence>
<feature type="transmembrane region" description="Helical" evidence="8">
    <location>
        <begin position="462"/>
        <end position="486"/>
    </location>
</feature>
<accession>R0IE66</accession>
<feature type="transmembrane region" description="Helical" evidence="8">
    <location>
        <begin position="534"/>
        <end position="556"/>
    </location>
</feature>
<feature type="repeat" description="ANK" evidence="7">
    <location>
        <begin position="70"/>
        <end position="102"/>
    </location>
</feature>
<evidence type="ECO:0000256" key="4">
    <source>
        <dbReference type="ARBA" id="ARBA00022989"/>
    </source>
</evidence>
<dbReference type="Pfam" id="PF12796">
    <property type="entry name" value="Ank_2"/>
    <property type="match status" value="1"/>
</dbReference>
<evidence type="ECO:0000256" key="7">
    <source>
        <dbReference type="PROSITE-ProRule" id="PRU00023"/>
    </source>
</evidence>